<feature type="region of interest" description="Disordered" evidence="6">
    <location>
        <begin position="177"/>
        <end position="201"/>
    </location>
</feature>
<comment type="similarity">
    <text evidence="1">Belongs to the FtsK/SpoIIIE/SftA family.</text>
</comment>
<evidence type="ECO:0000256" key="7">
    <source>
        <dbReference type="SAM" id="Phobius"/>
    </source>
</evidence>
<keyword evidence="7" id="KW-0472">Membrane</keyword>
<dbReference type="Gene3D" id="1.10.10.10">
    <property type="entry name" value="Winged helix-like DNA-binding domain superfamily/Winged helix DNA-binding domain"/>
    <property type="match status" value="1"/>
</dbReference>
<dbReference type="InterPro" id="IPR003593">
    <property type="entry name" value="AAA+_ATPase"/>
</dbReference>
<dbReference type="PANTHER" id="PTHR22683:SF41">
    <property type="entry name" value="DNA TRANSLOCASE FTSK"/>
    <property type="match status" value="1"/>
</dbReference>
<feature type="compositionally biased region" description="Basic and acidic residues" evidence="6">
    <location>
        <begin position="192"/>
        <end position="201"/>
    </location>
</feature>
<dbReference type="GO" id="GO:0005524">
    <property type="term" value="F:ATP binding"/>
    <property type="evidence" value="ECO:0007669"/>
    <property type="project" value="UniProtKB-UniRule"/>
</dbReference>
<feature type="binding site" evidence="5">
    <location>
        <begin position="410"/>
        <end position="417"/>
    </location>
    <ligand>
        <name>ATP</name>
        <dbReference type="ChEBI" id="CHEBI:30616"/>
    </ligand>
</feature>
<keyword evidence="3 5" id="KW-0067">ATP-binding</keyword>
<dbReference type="Pfam" id="PF01580">
    <property type="entry name" value="FtsK_SpoIIIE"/>
    <property type="match status" value="1"/>
</dbReference>
<feature type="compositionally biased region" description="Acidic residues" evidence="6">
    <location>
        <begin position="180"/>
        <end position="191"/>
    </location>
</feature>
<dbReference type="InterPro" id="IPR018541">
    <property type="entry name" value="Ftsk_gamma"/>
</dbReference>
<evidence type="ECO:0000256" key="6">
    <source>
        <dbReference type="SAM" id="MobiDB-lite"/>
    </source>
</evidence>
<dbReference type="STRING" id="1802158.A2827_01570"/>
<protein>
    <recommendedName>
        <fullName evidence="8">FtsK domain-containing protein</fullName>
    </recommendedName>
</protein>
<feature type="transmembrane region" description="Helical" evidence="7">
    <location>
        <begin position="100"/>
        <end position="121"/>
    </location>
</feature>
<dbReference type="CDD" id="cd01127">
    <property type="entry name" value="TrwB_TraG_TraD_VirD4"/>
    <property type="match status" value="1"/>
</dbReference>
<dbReference type="Proteomes" id="UP000177932">
    <property type="component" value="Unassembled WGS sequence"/>
</dbReference>
<evidence type="ECO:0000259" key="8">
    <source>
        <dbReference type="PROSITE" id="PS50901"/>
    </source>
</evidence>
<feature type="compositionally biased region" description="Basic and acidic residues" evidence="6">
    <location>
        <begin position="650"/>
        <end position="663"/>
    </location>
</feature>
<proteinExistence type="inferred from homology"/>
<feature type="region of interest" description="Disordered" evidence="6">
    <location>
        <begin position="635"/>
        <end position="666"/>
    </location>
</feature>
<evidence type="ECO:0000256" key="1">
    <source>
        <dbReference type="ARBA" id="ARBA00006474"/>
    </source>
</evidence>
<organism evidence="9 10">
    <name type="scientific">Candidatus Spechtbacteria bacterium RIFCSPHIGHO2_01_FULL_43_30</name>
    <dbReference type="NCBI Taxonomy" id="1802158"/>
    <lineage>
        <taxon>Bacteria</taxon>
        <taxon>Candidatus Spechtiibacteriota</taxon>
    </lineage>
</organism>
<dbReference type="AlphaFoldDB" id="A0A1G2H7N1"/>
<sequence>MFLNIFKLQSKKKKGKKDKKEDKERPLFDVHRDAIKAVWGVIFMVLFAISILSLFGKAGTGGHMIASTSEKIFGLGKYSVPLAFIAASFILFASRKRNAYLPLVVGGILFFSGMLGVLDVFGEGEMSGGYWGYFIAWPLIKSFGETASIIVFLGLIFTSIIISLNLRISRLFRKKKKEENSEEEGGEEDSDEGKSTKSKEENKDIKVKTWIEGSDEVADRKDNKKIGKFSGAMARNNKQDEEKEEKAFAVRTGSFADKDFRLPPAELLEKETGKPSSGDIVANANIIKRTLQNFGIEVEMGEVSVGPTVTQFTLKPAEGVKLSKIIALHNDLSLSLAAHPIRIEAPIPGRSLVGVEIPNKGITIVRLKNLIESSDYKNHKGNLVFSLGRDVSGTAVYADLTRMPHLLIAGSTGSGKTICLNSIILSLLYQGTPSRVKLILVDPKRVEFPVYSDIPHLLAPVVVETQKTVNALKWTVAEMERRFEVLAEAKARDIGSFNSNKNNIKEFGVLPYIVVVIDELADIMASRGKEVEALIVRLAQMARAVGIHLILATQRPSVEVITGLIKANITSRIAFQVASQIDSRTVLDMAGAEKLLGNGDMLFMSGDGSKPRRIQGAYVSEKEVRRVADFVREEGNKMQKDDELSQSDISESKNSHGRKEERGLSGGYSPVEGYRAGFASSSPVDFEEDGEMDDELYEEAKTVVIRAQKASASLLQRRLRVGYARAARLLDLLEENNIIGPGDGAKPREVYLGKEDEEVLDSNDEGQWKSV</sequence>
<keyword evidence="4" id="KW-0238">DNA-binding</keyword>
<dbReference type="SMART" id="SM00843">
    <property type="entry name" value="Ftsk_gamma"/>
    <property type="match status" value="1"/>
</dbReference>
<evidence type="ECO:0000256" key="5">
    <source>
        <dbReference type="PROSITE-ProRule" id="PRU00289"/>
    </source>
</evidence>
<keyword evidence="7" id="KW-1133">Transmembrane helix</keyword>
<accession>A0A1G2H7N1</accession>
<dbReference type="InterPro" id="IPR027417">
    <property type="entry name" value="P-loop_NTPase"/>
</dbReference>
<keyword evidence="2 5" id="KW-0547">Nucleotide-binding</keyword>
<evidence type="ECO:0000313" key="9">
    <source>
        <dbReference type="EMBL" id="OGZ58495.1"/>
    </source>
</evidence>
<feature type="transmembrane region" description="Helical" evidence="7">
    <location>
        <begin position="147"/>
        <end position="166"/>
    </location>
</feature>
<dbReference type="InterPro" id="IPR036390">
    <property type="entry name" value="WH_DNA-bd_sf"/>
</dbReference>
<evidence type="ECO:0000313" key="10">
    <source>
        <dbReference type="Proteomes" id="UP000177932"/>
    </source>
</evidence>
<dbReference type="Pfam" id="PF17854">
    <property type="entry name" value="FtsK_alpha"/>
    <property type="match status" value="1"/>
</dbReference>
<dbReference type="Gene3D" id="3.30.980.40">
    <property type="match status" value="1"/>
</dbReference>
<dbReference type="InterPro" id="IPR050206">
    <property type="entry name" value="FtsK/SpoIIIE/SftA"/>
</dbReference>
<dbReference type="Pfam" id="PF09397">
    <property type="entry name" value="FtsK_gamma"/>
    <property type="match status" value="1"/>
</dbReference>
<dbReference type="InterPro" id="IPR041027">
    <property type="entry name" value="FtsK_alpha"/>
</dbReference>
<dbReference type="InterPro" id="IPR036388">
    <property type="entry name" value="WH-like_DNA-bd_sf"/>
</dbReference>
<feature type="domain" description="FtsK" evidence="8">
    <location>
        <begin position="393"/>
        <end position="584"/>
    </location>
</feature>
<dbReference type="InterPro" id="IPR002543">
    <property type="entry name" value="FtsK_dom"/>
</dbReference>
<evidence type="ECO:0000256" key="3">
    <source>
        <dbReference type="ARBA" id="ARBA00022840"/>
    </source>
</evidence>
<gene>
    <name evidence="9" type="ORF">A2827_01570</name>
</gene>
<keyword evidence="7" id="KW-0812">Transmembrane</keyword>
<dbReference type="PANTHER" id="PTHR22683">
    <property type="entry name" value="SPORULATION PROTEIN RELATED"/>
    <property type="match status" value="1"/>
</dbReference>
<dbReference type="Gene3D" id="3.40.50.300">
    <property type="entry name" value="P-loop containing nucleotide triphosphate hydrolases"/>
    <property type="match status" value="1"/>
</dbReference>
<evidence type="ECO:0000256" key="2">
    <source>
        <dbReference type="ARBA" id="ARBA00022741"/>
    </source>
</evidence>
<name>A0A1G2H7N1_9BACT</name>
<reference evidence="9 10" key="1">
    <citation type="journal article" date="2016" name="Nat. Commun.">
        <title>Thousands of microbial genomes shed light on interconnected biogeochemical processes in an aquifer system.</title>
        <authorList>
            <person name="Anantharaman K."/>
            <person name="Brown C.T."/>
            <person name="Hug L.A."/>
            <person name="Sharon I."/>
            <person name="Castelle C.J."/>
            <person name="Probst A.J."/>
            <person name="Thomas B.C."/>
            <person name="Singh A."/>
            <person name="Wilkins M.J."/>
            <person name="Karaoz U."/>
            <person name="Brodie E.L."/>
            <person name="Williams K.H."/>
            <person name="Hubbard S.S."/>
            <person name="Banfield J.F."/>
        </authorList>
    </citation>
    <scope>NUCLEOTIDE SEQUENCE [LARGE SCALE GENOMIC DNA]</scope>
</reference>
<feature type="transmembrane region" description="Helical" evidence="7">
    <location>
        <begin position="75"/>
        <end position="93"/>
    </location>
</feature>
<dbReference type="EMBL" id="MHOD01000005">
    <property type="protein sequence ID" value="OGZ58495.1"/>
    <property type="molecule type" value="Genomic_DNA"/>
</dbReference>
<dbReference type="PROSITE" id="PS50901">
    <property type="entry name" value="FTSK"/>
    <property type="match status" value="1"/>
</dbReference>
<feature type="transmembrane region" description="Helical" evidence="7">
    <location>
        <begin position="37"/>
        <end position="55"/>
    </location>
</feature>
<dbReference type="SUPFAM" id="SSF52540">
    <property type="entry name" value="P-loop containing nucleoside triphosphate hydrolases"/>
    <property type="match status" value="1"/>
</dbReference>
<evidence type="ECO:0000256" key="4">
    <source>
        <dbReference type="ARBA" id="ARBA00023125"/>
    </source>
</evidence>
<dbReference type="GO" id="GO:0003677">
    <property type="term" value="F:DNA binding"/>
    <property type="evidence" value="ECO:0007669"/>
    <property type="project" value="UniProtKB-KW"/>
</dbReference>
<dbReference type="SMART" id="SM00382">
    <property type="entry name" value="AAA"/>
    <property type="match status" value="1"/>
</dbReference>
<comment type="caution">
    <text evidence="9">The sequence shown here is derived from an EMBL/GenBank/DDBJ whole genome shotgun (WGS) entry which is preliminary data.</text>
</comment>
<dbReference type="SUPFAM" id="SSF46785">
    <property type="entry name" value="Winged helix' DNA-binding domain"/>
    <property type="match status" value="1"/>
</dbReference>